<accession>Q00413</accession>
<organism evidence="1">
    <name type="scientific">Coccidioides immitis</name>
    <name type="common">Valley fever fungus</name>
    <dbReference type="NCBI Taxonomy" id="5501"/>
    <lineage>
        <taxon>Eukaryota</taxon>
        <taxon>Fungi</taxon>
        <taxon>Dikarya</taxon>
        <taxon>Ascomycota</taxon>
        <taxon>Pezizomycotina</taxon>
        <taxon>Eurotiomycetes</taxon>
        <taxon>Eurotiomycetidae</taxon>
        <taxon>Onygenales</taxon>
        <taxon>Onygenaceae</taxon>
        <taxon>Coccidioides</taxon>
    </lineage>
</organism>
<feature type="non-terminal residue" evidence="1">
    <location>
        <position position="47"/>
    </location>
</feature>
<sequence>HCHLYNSRYISSGRILGTSGAWDQNLVYPSRSDPLVELLFGRVSFFL</sequence>
<dbReference type="AlphaFoldDB" id="Q00413"/>
<name>Q00413_COCIT</name>
<dbReference type="EMBL" id="X94132">
    <property type="protein sequence ID" value="CAA63852.1"/>
    <property type="molecule type" value="Genomic_DNA"/>
</dbReference>
<feature type="non-terminal residue" evidence="1">
    <location>
        <position position="1"/>
    </location>
</feature>
<gene>
    <name evidence="1" type="primary">e2</name>
</gene>
<reference evidence="1" key="1">
    <citation type="journal article" date="1996" name="Proc. Natl. Acad. Sci. U.S.A.">
        <title>Molecular markers reveal cryptic sex in the human pathogen Coccidioides immitis.</title>
        <authorList>
            <person name="Burt A."/>
            <person name="Carter D.A."/>
            <person name="Koenig G.L."/>
            <person name="White T.J."/>
            <person name="Taylor J.W."/>
        </authorList>
    </citation>
    <scope>NUCLEOTIDE SEQUENCE</scope>
</reference>
<proteinExistence type="predicted"/>
<protein>
    <submittedName>
        <fullName evidence="1">E2 protein</fullName>
    </submittedName>
</protein>
<evidence type="ECO:0000313" key="1">
    <source>
        <dbReference type="EMBL" id="CAA63852.1"/>
    </source>
</evidence>